<comment type="catalytic activity">
    <reaction evidence="7">
        <text>Preferential cleavage: (Ac)2-L-Lys-D-Ala-|-D-Ala. Also transpeptidation of peptidyl-alanyl moieties that are N-acyl substituents of D-alanine.</text>
        <dbReference type="EC" id="3.4.16.4"/>
    </reaction>
</comment>
<dbReference type="Proteomes" id="UP000823858">
    <property type="component" value="Unassembled WGS sequence"/>
</dbReference>
<keyword evidence="10" id="KW-0812">Transmembrane</keyword>
<dbReference type="Pfam" id="PF00905">
    <property type="entry name" value="Transpeptidase"/>
    <property type="match status" value="1"/>
</dbReference>
<dbReference type="AlphaFoldDB" id="A0A9D2QGY4"/>
<dbReference type="EMBL" id="DWVP01000023">
    <property type="protein sequence ID" value="HJC85879.1"/>
    <property type="molecule type" value="Genomic_DNA"/>
</dbReference>
<dbReference type="InterPro" id="IPR023346">
    <property type="entry name" value="Lysozyme-like_dom_sf"/>
</dbReference>
<evidence type="ECO:0000259" key="12">
    <source>
        <dbReference type="Pfam" id="PF00912"/>
    </source>
</evidence>
<dbReference type="GO" id="GO:0008658">
    <property type="term" value="F:penicillin binding"/>
    <property type="evidence" value="ECO:0007669"/>
    <property type="project" value="InterPro"/>
</dbReference>
<accession>A0A9D2QGY4</accession>
<evidence type="ECO:0000256" key="7">
    <source>
        <dbReference type="ARBA" id="ARBA00034000"/>
    </source>
</evidence>
<evidence type="ECO:0000256" key="3">
    <source>
        <dbReference type="ARBA" id="ARBA00022676"/>
    </source>
</evidence>
<keyword evidence="4" id="KW-0808">Transferase</keyword>
<keyword evidence="1" id="KW-0121">Carboxypeptidase</keyword>
<proteinExistence type="predicted"/>
<evidence type="ECO:0000256" key="5">
    <source>
        <dbReference type="ARBA" id="ARBA00022801"/>
    </source>
</evidence>
<dbReference type="SUPFAM" id="SSF56601">
    <property type="entry name" value="beta-lactamase/transpeptidase-like"/>
    <property type="match status" value="1"/>
</dbReference>
<name>A0A9D2QGY4_9CORY</name>
<protein>
    <submittedName>
        <fullName evidence="13">Penicillin-binding protein</fullName>
    </submittedName>
</protein>
<dbReference type="Gene3D" id="3.40.710.10">
    <property type="entry name" value="DD-peptidase/beta-lactamase superfamily"/>
    <property type="match status" value="1"/>
</dbReference>
<keyword evidence="2" id="KW-0645">Protease</keyword>
<dbReference type="SUPFAM" id="SSF53955">
    <property type="entry name" value="Lysozyme-like"/>
    <property type="match status" value="1"/>
</dbReference>
<evidence type="ECO:0000259" key="11">
    <source>
        <dbReference type="Pfam" id="PF00905"/>
    </source>
</evidence>
<dbReference type="GO" id="GO:0008955">
    <property type="term" value="F:peptidoglycan glycosyltransferase activity"/>
    <property type="evidence" value="ECO:0007669"/>
    <property type="project" value="UniProtKB-EC"/>
</dbReference>
<evidence type="ECO:0000256" key="8">
    <source>
        <dbReference type="ARBA" id="ARBA00049902"/>
    </source>
</evidence>
<dbReference type="GO" id="GO:0030288">
    <property type="term" value="C:outer membrane-bounded periplasmic space"/>
    <property type="evidence" value="ECO:0007669"/>
    <property type="project" value="TreeGrafter"/>
</dbReference>
<dbReference type="Gene3D" id="1.10.3810.10">
    <property type="entry name" value="Biosynthetic peptidoglycan transglycosylase-like"/>
    <property type="match status" value="1"/>
</dbReference>
<sequence>MTNDTTTTADGTKRQRTRKRKPVWRRLIASAVAVLAVLVIVPLVAFFAAYSVTKVPEPEELVTNQISQIYANDGSTELARIVPPEGNRQNVDIDEIPEEVRNAVLAAEDRNFYDNPGFSITGFGRAAIGQLTGDDAGGGSTITQQYVKQAVVGDERSLVRKGKELVVSAKMANEWSKDEILEAYLNTIYYGRNAYGISAAARAYFAKPVSELTASEGAVLAASIQRPSQLDPWTNRPEAEQRWNYVADGMVSMGAISDHARSEMVYPEVTDPSQDNSGSVAEGTNGLIKSRVLAELNANGITEEAVNTGGLKITTTIDANHQRAMVEQVHATMENQADSVRAAGVAIDPRTGGVRAYFGGDNPTGLDWANAGLQTGSTFKIITMAAAVEQGIPTSTPYDSSPVTTGATEVGNVDGESCGTCSMAEALKRSLNTSFIRVARDLENGPQDVADMAHRLGVAKELPGIGETLREDGGTPYEGITLGQYQSRPQDMATALATLTNRGSMIPTHFVWKVETNEGEMLMDNTNMESTQVIQPEVADEVIGAMTPIAGYSNNHQLAAGRPSAAKTGTAQLGDTGQNKDAWMIGSTPQLATAIWIGDTAGNPLIDATRGGSMYGSGAPSDIWQRFMDQALADTEIEQFESSDGVAIQGSGSGGGGNWTGGGAGEGDAGAGAGDGGGDGGGGDTGGDTGGGNDAPPAAPGGRGNDDFGQMIEDFLNNF</sequence>
<dbReference type="GO" id="GO:0006508">
    <property type="term" value="P:proteolysis"/>
    <property type="evidence" value="ECO:0007669"/>
    <property type="project" value="UniProtKB-KW"/>
</dbReference>
<reference evidence="13" key="2">
    <citation type="submission" date="2021-04" db="EMBL/GenBank/DDBJ databases">
        <authorList>
            <person name="Gilroy R."/>
        </authorList>
    </citation>
    <scope>NUCLEOTIDE SEQUENCE</scope>
    <source>
        <strain evidence="13">ChiHjej13B12-4958</strain>
    </source>
</reference>
<comment type="caution">
    <text evidence="13">The sequence shown here is derived from an EMBL/GenBank/DDBJ whole genome shotgun (WGS) entry which is preliminary data.</text>
</comment>
<feature type="region of interest" description="Disordered" evidence="9">
    <location>
        <begin position="645"/>
        <end position="710"/>
    </location>
</feature>
<dbReference type="InterPro" id="IPR001264">
    <property type="entry name" value="Glyco_trans_51"/>
</dbReference>
<evidence type="ECO:0000256" key="6">
    <source>
        <dbReference type="ARBA" id="ARBA00023268"/>
    </source>
</evidence>
<keyword evidence="10" id="KW-0472">Membrane</keyword>
<dbReference type="InterPro" id="IPR036950">
    <property type="entry name" value="PBP_transglycosylase"/>
</dbReference>
<comment type="catalytic activity">
    <reaction evidence="8">
        <text>[GlcNAc-(1-&gt;4)-Mur2Ac(oyl-L-Ala-gamma-D-Glu-L-Lys-D-Ala-D-Ala)](n)-di-trans,octa-cis-undecaprenyl diphosphate + beta-D-GlcNAc-(1-&gt;4)-Mur2Ac(oyl-L-Ala-gamma-D-Glu-L-Lys-D-Ala-D-Ala)-di-trans,octa-cis-undecaprenyl diphosphate = [GlcNAc-(1-&gt;4)-Mur2Ac(oyl-L-Ala-gamma-D-Glu-L-Lys-D-Ala-D-Ala)](n+1)-di-trans,octa-cis-undecaprenyl diphosphate + di-trans,octa-cis-undecaprenyl diphosphate + H(+)</text>
        <dbReference type="Rhea" id="RHEA:23708"/>
        <dbReference type="Rhea" id="RHEA-COMP:9602"/>
        <dbReference type="Rhea" id="RHEA-COMP:9603"/>
        <dbReference type="ChEBI" id="CHEBI:15378"/>
        <dbReference type="ChEBI" id="CHEBI:58405"/>
        <dbReference type="ChEBI" id="CHEBI:60033"/>
        <dbReference type="ChEBI" id="CHEBI:78435"/>
        <dbReference type="EC" id="2.4.99.28"/>
    </reaction>
</comment>
<dbReference type="InterPro" id="IPR050396">
    <property type="entry name" value="Glycosyltr_51/Transpeptidase"/>
</dbReference>
<feature type="domain" description="Glycosyl transferase family 51" evidence="12">
    <location>
        <begin position="84"/>
        <end position="250"/>
    </location>
</feature>
<evidence type="ECO:0000256" key="10">
    <source>
        <dbReference type="SAM" id="Phobius"/>
    </source>
</evidence>
<dbReference type="GO" id="GO:0009252">
    <property type="term" value="P:peptidoglycan biosynthetic process"/>
    <property type="evidence" value="ECO:0007669"/>
    <property type="project" value="TreeGrafter"/>
</dbReference>
<evidence type="ECO:0000256" key="9">
    <source>
        <dbReference type="SAM" id="MobiDB-lite"/>
    </source>
</evidence>
<keyword evidence="3" id="KW-0328">Glycosyltransferase</keyword>
<dbReference type="GO" id="GO:0009002">
    <property type="term" value="F:serine-type D-Ala-D-Ala carboxypeptidase activity"/>
    <property type="evidence" value="ECO:0007669"/>
    <property type="project" value="UniProtKB-EC"/>
</dbReference>
<feature type="compositionally biased region" description="Gly residues" evidence="9">
    <location>
        <begin position="651"/>
        <end position="693"/>
    </location>
</feature>
<organism evidence="13 14">
    <name type="scientific">Candidatus Corynebacterium faecigallinarum</name>
    <dbReference type="NCBI Taxonomy" id="2838528"/>
    <lineage>
        <taxon>Bacteria</taxon>
        <taxon>Bacillati</taxon>
        <taxon>Actinomycetota</taxon>
        <taxon>Actinomycetes</taxon>
        <taxon>Mycobacteriales</taxon>
        <taxon>Corynebacteriaceae</taxon>
        <taxon>Corynebacterium</taxon>
    </lineage>
</organism>
<dbReference type="InterPro" id="IPR012338">
    <property type="entry name" value="Beta-lactam/transpept-like"/>
</dbReference>
<keyword evidence="6" id="KW-0511">Multifunctional enzyme</keyword>
<feature type="domain" description="Penicillin-binding protein transpeptidase" evidence="11">
    <location>
        <begin position="344"/>
        <end position="593"/>
    </location>
</feature>
<keyword evidence="5" id="KW-0378">Hydrolase</keyword>
<evidence type="ECO:0000256" key="1">
    <source>
        <dbReference type="ARBA" id="ARBA00022645"/>
    </source>
</evidence>
<evidence type="ECO:0000313" key="14">
    <source>
        <dbReference type="Proteomes" id="UP000823858"/>
    </source>
</evidence>
<keyword evidence="10" id="KW-1133">Transmembrane helix</keyword>
<evidence type="ECO:0000256" key="4">
    <source>
        <dbReference type="ARBA" id="ARBA00022679"/>
    </source>
</evidence>
<gene>
    <name evidence="13" type="ORF">H9751_10130</name>
</gene>
<feature type="transmembrane region" description="Helical" evidence="10">
    <location>
        <begin position="23"/>
        <end position="50"/>
    </location>
</feature>
<dbReference type="PANTHER" id="PTHR32282:SF34">
    <property type="entry name" value="PENICILLIN-BINDING PROTEIN 1A"/>
    <property type="match status" value="1"/>
</dbReference>
<dbReference type="PANTHER" id="PTHR32282">
    <property type="entry name" value="BINDING PROTEIN TRANSPEPTIDASE, PUTATIVE-RELATED"/>
    <property type="match status" value="1"/>
</dbReference>
<evidence type="ECO:0000313" key="13">
    <source>
        <dbReference type="EMBL" id="HJC85879.1"/>
    </source>
</evidence>
<evidence type="ECO:0000256" key="2">
    <source>
        <dbReference type="ARBA" id="ARBA00022670"/>
    </source>
</evidence>
<dbReference type="Pfam" id="PF00912">
    <property type="entry name" value="Transgly"/>
    <property type="match status" value="1"/>
</dbReference>
<dbReference type="InterPro" id="IPR001460">
    <property type="entry name" value="PCN-bd_Tpept"/>
</dbReference>
<reference evidence="13" key="1">
    <citation type="journal article" date="2021" name="PeerJ">
        <title>Extensive microbial diversity within the chicken gut microbiome revealed by metagenomics and culture.</title>
        <authorList>
            <person name="Gilroy R."/>
            <person name="Ravi A."/>
            <person name="Getino M."/>
            <person name="Pursley I."/>
            <person name="Horton D.L."/>
            <person name="Alikhan N.F."/>
            <person name="Baker D."/>
            <person name="Gharbi K."/>
            <person name="Hall N."/>
            <person name="Watson M."/>
            <person name="Adriaenssens E.M."/>
            <person name="Foster-Nyarko E."/>
            <person name="Jarju S."/>
            <person name="Secka A."/>
            <person name="Antonio M."/>
            <person name="Oren A."/>
            <person name="Chaudhuri R.R."/>
            <person name="La Ragione R."/>
            <person name="Hildebrand F."/>
            <person name="Pallen M.J."/>
        </authorList>
    </citation>
    <scope>NUCLEOTIDE SEQUENCE</scope>
    <source>
        <strain evidence="13">ChiHjej13B12-4958</strain>
    </source>
</reference>